<dbReference type="Pfam" id="PF02618">
    <property type="entry name" value="YceG"/>
    <property type="match status" value="1"/>
</dbReference>
<evidence type="ECO:0000256" key="4">
    <source>
        <dbReference type="ARBA" id="ARBA00023136"/>
    </source>
</evidence>
<keyword evidence="4 7" id="KW-0472">Membrane</keyword>
<dbReference type="AlphaFoldDB" id="F2IBQ6"/>
<sequence length="353" mass="40006" precursor="true">MSGKKRNKKVVFAAVVVMLIGVALVFGWTPLMIYFKKTSNDKEARVVIDNRQSLDGIAKSLEKAGVISNTDAFLSMAKNKKVTVENIEPGMYAFPAHTSYRDLLNSLKSGSFEVEVVVTFNNCKTIHDLCVKVSESIMVDSTELEDYILDSETLNKYGFTVEQIPALFMPNSYRMYYDTDKEAFLDRMAKEFKNFWTSERMAKLNEVGLKSPSQAVTLASIVYGEQSKNASEWPVIARLYLNRLNTGMKLQSDPTFKFCWGDQLKGVQRLTYEHRNKDCPYNTYLYNGLPPGPISMPPTGVVDAVLNPDKNDYLYMCAQPNYDGLHNFAKDYADHAKYATEFQTWLSSELANN</sequence>
<dbReference type="PANTHER" id="PTHR30518:SF2">
    <property type="entry name" value="ENDOLYTIC MUREIN TRANSGLYCOSYLASE"/>
    <property type="match status" value="1"/>
</dbReference>
<protein>
    <recommendedName>
        <fullName evidence="7">Endolytic murein transglycosylase</fullName>
        <ecNumber evidence="7">4.2.2.29</ecNumber>
    </recommendedName>
    <alternativeName>
        <fullName evidence="7">Peptidoglycan lytic transglycosylase</fullName>
    </alternativeName>
    <alternativeName>
        <fullName evidence="7">Peptidoglycan polymerization terminase</fullName>
    </alternativeName>
</protein>
<comment type="similarity">
    <text evidence="7">Belongs to the transglycosylase MltG family.</text>
</comment>
<evidence type="ECO:0000256" key="5">
    <source>
        <dbReference type="ARBA" id="ARBA00023239"/>
    </source>
</evidence>
<evidence type="ECO:0000256" key="2">
    <source>
        <dbReference type="ARBA" id="ARBA00022692"/>
    </source>
</evidence>
<dbReference type="KEGG" id="fte:Fluta_3410"/>
<keyword evidence="2 7" id="KW-0812">Transmembrane</keyword>
<organism evidence="8 9">
    <name type="scientific">Fluviicola taffensis (strain DSM 16823 / NCIMB 13979 / RW262)</name>
    <dbReference type="NCBI Taxonomy" id="755732"/>
    <lineage>
        <taxon>Bacteria</taxon>
        <taxon>Pseudomonadati</taxon>
        <taxon>Bacteroidota</taxon>
        <taxon>Flavobacteriia</taxon>
        <taxon>Flavobacteriales</taxon>
        <taxon>Crocinitomicaceae</taxon>
        <taxon>Fluviicola</taxon>
    </lineage>
</organism>
<evidence type="ECO:0000256" key="1">
    <source>
        <dbReference type="ARBA" id="ARBA00022475"/>
    </source>
</evidence>
<comment type="catalytic activity">
    <reaction evidence="7">
        <text>a peptidoglycan chain = a peptidoglycan chain with N-acetyl-1,6-anhydromuramyl-[peptide] at the reducing end + a peptidoglycan chain with N-acetylglucosamine at the non-reducing end.</text>
        <dbReference type="EC" id="4.2.2.29"/>
    </reaction>
</comment>
<dbReference type="HAMAP" id="MF_02065">
    <property type="entry name" value="MltG"/>
    <property type="match status" value="1"/>
</dbReference>
<gene>
    <name evidence="7" type="primary">mltG</name>
    <name evidence="8" type="ordered locus">Fluta_3410</name>
</gene>
<dbReference type="EC" id="4.2.2.29" evidence="7"/>
<dbReference type="EMBL" id="CP002542">
    <property type="protein sequence ID" value="AEA45382.1"/>
    <property type="molecule type" value="Genomic_DNA"/>
</dbReference>
<evidence type="ECO:0000256" key="6">
    <source>
        <dbReference type="ARBA" id="ARBA00023316"/>
    </source>
</evidence>
<dbReference type="eggNOG" id="COG1559">
    <property type="taxonomic scope" value="Bacteria"/>
</dbReference>
<dbReference type="PANTHER" id="PTHR30518">
    <property type="entry name" value="ENDOLYTIC MUREIN TRANSGLYCOSYLASE"/>
    <property type="match status" value="1"/>
</dbReference>
<dbReference type="NCBIfam" id="TIGR00247">
    <property type="entry name" value="endolytic transglycosylase MltG"/>
    <property type="match status" value="1"/>
</dbReference>
<dbReference type="HOGENOM" id="CLU_025574_2_0_10"/>
<keyword evidence="6 7" id="KW-0961">Cell wall biogenesis/degradation</keyword>
<comment type="subcellular location">
    <subcellularLocation>
        <location evidence="7">Cell inner membrane</location>
        <topology evidence="7">Single-pass membrane protein</topology>
    </subcellularLocation>
</comment>
<proteinExistence type="inferred from homology"/>
<feature type="transmembrane region" description="Helical" evidence="7">
    <location>
        <begin position="12"/>
        <end position="35"/>
    </location>
</feature>
<name>F2IBQ6_FLUTR</name>
<comment type="function">
    <text evidence="7">Functions as a peptidoglycan terminase that cleaves nascent peptidoglycan strands endolytically to terminate their elongation.</text>
</comment>
<reference evidence="8 9" key="1">
    <citation type="journal article" date="2011" name="Stand. Genomic Sci.">
        <title>Complete genome sequence of the gliding freshwater bacterium Fluviicola taffensis type strain (RW262).</title>
        <authorList>
            <person name="Woyke T."/>
            <person name="Chertkov O."/>
            <person name="Lapidus A."/>
            <person name="Nolan M."/>
            <person name="Lucas S."/>
            <person name="Del Rio T.G."/>
            <person name="Tice H."/>
            <person name="Cheng J.F."/>
            <person name="Tapia R."/>
            <person name="Han C."/>
            <person name="Goodwin L."/>
            <person name="Pitluck S."/>
            <person name="Liolios K."/>
            <person name="Pagani I."/>
            <person name="Ivanova N."/>
            <person name="Huntemann M."/>
            <person name="Mavromatis K."/>
            <person name="Mikhailova N."/>
            <person name="Pati A."/>
            <person name="Chen A."/>
            <person name="Palaniappan K."/>
            <person name="Land M."/>
            <person name="Hauser L."/>
            <person name="Brambilla E.M."/>
            <person name="Rohde M."/>
            <person name="Mwirichia R."/>
            <person name="Sikorski J."/>
            <person name="Tindall B.J."/>
            <person name="Goker M."/>
            <person name="Bristow J."/>
            <person name="Eisen J.A."/>
            <person name="Markowitz V."/>
            <person name="Hugenholtz P."/>
            <person name="Klenk H.P."/>
            <person name="Kyrpides N.C."/>
        </authorList>
    </citation>
    <scope>NUCLEOTIDE SEQUENCE [LARGE SCALE GENOMIC DNA]</scope>
    <source>
        <strain evidence="9">DSM 16823 / RW262 / RW262</strain>
    </source>
</reference>
<dbReference type="STRING" id="755732.Fluta_3410"/>
<evidence type="ECO:0000256" key="7">
    <source>
        <dbReference type="HAMAP-Rule" id="MF_02065"/>
    </source>
</evidence>
<keyword evidence="9" id="KW-1185">Reference proteome</keyword>
<dbReference type="GO" id="GO:0009252">
    <property type="term" value="P:peptidoglycan biosynthetic process"/>
    <property type="evidence" value="ECO:0007669"/>
    <property type="project" value="UniProtKB-UniRule"/>
</dbReference>
<dbReference type="Proteomes" id="UP000007463">
    <property type="component" value="Chromosome"/>
</dbReference>
<evidence type="ECO:0000256" key="3">
    <source>
        <dbReference type="ARBA" id="ARBA00022989"/>
    </source>
</evidence>
<feature type="site" description="Important for catalytic activity" evidence="7">
    <location>
        <position position="225"/>
    </location>
</feature>
<accession>F2IBQ6</accession>
<evidence type="ECO:0000313" key="9">
    <source>
        <dbReference type="Proteomes" id="UP000007463"/>
    </source>
</evidence>
<dbReference type="GO" id="GO:0071555">
    <property type="term" value="P:cell wall organization"/>
    <property type="evidence" value="ECO:0007669"/>
    <property type="project" value="UniProtKB-KW"/>
</dbReference>
<keyword evidence="1 7" id="KW-1003">Cell membrane</keyword>
<dbReference type="Gene3D" id="3.30.1490.480">
    <property type="entry name" value="Endolytic murein transglycosylase"/>
    <property type="match status" value="1"/>
</dbReference>
<keyword evidence="5 7" id="KW-0456">Lyase</keyword>
<dbReference type="GO" id="GO:0005886">
    <property type="term" value="C:plasma membrane"/>
    <property type="evidence" value="ECO:0007669"/>
    <property type="project" value="UniProtKB-SubCell"/>
</dbReference>
<dbReference type="RefSeq" id="WP_013688149.1">
    <property type="nucleotide sequence ID" value="NC_015321.1"/>
</dbReference>
<keyword evidence="7" id="KW-0997">Cell inner membrane</keyword>
<dbReference type="InterPro" id="IPR003770">
    <property type="entry name" value="MLTG-like"/>
</dbReference>
<dbReference type="GO" id="GO:0008932">
    <property type="term" value="F:lytic endotransglycosylase activity"/>
    <property type="evidence" value="ECO:0007669"/>
    <property type="project" value="UniProtKB-UniRule"/>
</dbReference>
<reference evidence="9" key="2">
    <citation type="submission" date="2011-02" db="EMBL/GenBank/DDBJ databases">
        <title>The complete genome of Fluviicola taffensis DSM 16823.</title>
        <authorList>
            <consortium name="US DOE Joint Genome Institute (JGI-PGF)"/>
            <person name="Lucas S."/>
            <person name="Copeland A."/>
            <person name="Lapidus A."/>
            <person name="Bruce D."/>
            <person name="Goodwin L."/>
            <person name="Pitluck S."/>
            <person name="Kyrpides N."/>
            <person name="Mavromatis K."/>
            <person name="Ivanova N."/>
            <person name="Mikhailova N."/>
            <person name="Pagani I."/>
            <person name="Chertkov O."/>
            <person name="Detter J.C."/>
            <person name="Han C."/>
            <person name="Tapia R."/>
            <person name="Land M."/>
            <person name="Hauser L."/>
            <person name="Markowitz V."/>
            <person name="Cheng J.-F."/>
            <person name="Hugenholtz P."/>
            <person name="Woyke T."/>
            <person name="Wu D."/>
            <person name="Tindall B."/>
            <person name="Pomrenke H.G."/>
            <person name="Brambilla E."/>
            <person name="Klenk H.-P."/>
            <person name="Eisen J.A."/>
        </authorList>
    </citation>
    <scope>NUCLEOTIDE SEQUENCE [LARGE SCALE GENOMIC DNA]</scope>
    <source>
        <strain evidence="9">DSM 16823 / RW262 / RW262</strain>
    </source>
</reference>
<evidence type="ECO:0000313" key="8">
    <source>
        <dbReference type="EMBL" id="AEA45382.1"/>
    </source>
</evidence>
<keyword evidence="3 7" id="KW-1133">Transmembrane helix</keyword>